<evidence type="ECO:0000256" key="1">
    <source>
        <dbReference type="SAM" id="MobiDB-lite"/>
    </source>
</evidence>
<feature type="compositionally biased region" description="Polar residues" evidence="1">
    <location>
        <begin position="130"/>
        <end position="148"/>
    </location>
</feature>
<dbReference type="AlphaFoldDB" id="A0A8H4VN76"/>
<evidence type="ECO:0000313" key="2">
    <source>
        <dbReference type="EMBL" id="KAF4616871.1"/>
    </source>
</evidence>
<keyword evidence="3" id="KW-1185">Reference proteome</keyword>
<organism evidence="2 3">
    <name type="scientific">Agrocybe pediades</name>
    <dbReference type="NCBI Taxonomy" id="84607"/>
    <lineage>
        <taxon>Eukaryota</taxon>
        <taxon>Fungi</taxon>
        <taxon>Dikarya</taxon>
        <taxon>Basidiomycota</taxon>
        <taxon>Agaricomycotina</taxon>
        <taxon>Agaricomycetes</taxon>
        <taxon>Agaricomycetidae</taxon>
        <taxon>Agaricales</taxon>
        <taxon>Agaricineae</taxon>
        <taxon>Strophariaceae</taxon>
        <taxon>Agrocybe</taxon>
    </lineage>
</organism>
<feature type="region of interest" description="Disordered" evidence="1">
    <location>
        <begin position="485"/>
        <end position="519"/>
    </location>
</feature>
<sequence>MIPPLTLHPSASSQHNIMHRVSDPYSTQLRRKLRPLLPKPQPASVVHPSSIHSHLLEANISLPLVASIHDRFSGTKSHQHRNLPIGARTRPIGISTPSNFLPSPSHHAPVQSAITRQRNHPYRRPIVTADTHSNPDTALAQPAQSSASILAIHSTSEEKYQSHTNPSSAASSSSPYPSSSASISTIDASSCLSQPASPYPTPSNVDPWMAQWKSGIDPNASFLQTTLRPVYHYPNLYPVSSSLDAALVAMVESDPKLFESEPDLFRSASSSPSSRIHTEQLLSNPPSQMAQYVPDLASSYHGSPLSQPDSPGSSTSTDPLSTPPPIVSDIAVAVVSGNMISGEYPSGAHELSPLSSELEVHEKPRAAAPIISKPVVIPNQSHPQDRLVRNKTVISGQGQVSPERSPCPKAVEPNQANNPAQHSQSGGGDEISSSKKRKREAITTKTSLSFTPEARKPSQRKPLPPCQFFILQEYSYNGEGGKFKRSIPGAEGGMMKTPEDYQTGNASWQTPNPKRRRVS</sequence>
<protein>
    <submittedName>
        <fullName evidence="2">Uncharacterized protein</fullName>
    </submittedName>
</protein>
<feature type="compositionally biased region" description="Polar residues" evidence="1">
    <location>
        <begin position="500"/>
        <end position="512"/>
    </location>
</feature>
<dbReference type="EMBL" id="JAACJL010000031">
    <property type="protein sequence ID" value="KAF4616871.1"/>
    <property type="molecule type" value="Genomic_DNA"/>
</dbReference>
<feature type="compositionally biased region" description="Low complexity" evidence="1">
    <location>
        <begin position="305"/>
        <end position="320"/>
    </location>
</feature>
<feature type="compositionally biased region" description="Polar residues" evidence="1">
    <location>
        <begin position="414"/>
        <end position="424"/>
    </location>
</feature>
<feature type="compositionally biased region" description="Low complexity" evidence="1">
    <location>
        <begin position="166"/>
        <end position="181"/>
    </location>
</feature>
<comment type="caution">
    <text evidence="2">The sequence shown here is derived from an EMBL/GenBank/DDBJ whole genome shotgun (WGS) entry which is preliminary data.</text>
</comment>
<proteinExistence type="predicted"/>
<name>A0A8H4VN76_9AGAR</name>
<feature type="region of interest" description="Disordered" evidence="1">
    <location>
        <begin position="297"/>
        <end position="325"/>
    </location>
</feature>
<evidence type="ECO:0000313" key="3">
    <source>
        <dbReference type="Proteomes" id="UP000521872"/>
    </source>
</evidence>
<feature type="region of interest" description="Disordered" evidence="1">
    <location>
        <begin position="96"/>
        <end position="181"/>
    </location>
</feature>
<feature type="region of interest" description="Disordered" evidence="1">
    <location>
        <begin position="396"/>
        <end position="464"/>
    </location>
</feature>
<gene>
    <name evidence="2" type="ORF">D9613_008914</name>
</gene>
<reference evidence="2 3" key="1">
    <citation type="submission" date="2019-12" db="EMBL/GenBank/DDBJ databases">
        <authorList>
            <person name="Floudas D."/>
            <person name="Bentzer J."/>
            <person name="Ahren D."/>
            <person name="Johansson T."/>
            <person name="Persson P."/>
            <person name="Tunlid A."/>
        </authorList>
    </citation>
    <scope>NUCLEOTIDE SEQUENCE [LARGE SCALE GENOMIC DNA]</scope>
    <source>
        <strain evidence="2 3">CBS 102.39</strain>
    </source>
</reference>
<feature type="region of interest" description="Disordered" evidence="1">
    <location>
        <begin position="260"/>
        <end position="280"/>
    </location>
</feature>
<dbReference type="Proteomes" id="UP000521872">
    <property type="component" value="Unassembled WGS sequence"/>
</dbReference>
<accession>A0A8H4VN76</accession>